<organism evidence="2">
    <name type="scientific">Oryza glumipatula</name>
    <dbReference type="NCBI Taxonomy" id="40148"/>
    <lineage>
        <taxon>Eukaryota</taxon>
        <taxon>Viridiplantae</taxon>
        <taxon>Streptophyta</taxon>
        <taxon>Embryophyta</taxon>
        <taxon>Tracheophyta</taxon>
        <taxon>Spermatophyta</taxon>
        <taxon>Magnoliopsida</taxon>
        <taxon>Liliopsida</taxon>
        <taxon>Poales</taxon>
        <taxon>Poaceae</taxon>
        <taxon>BOP clade</taxon>
        <taxon>Oryzoideae</taxon>
        <taxon>Oryzeae</taxon>
        <taxon>Oryzinae</taxon>
        <taxon>Oryza</taxon>
    </lineage>
</organism>
<evidence type="ECO:0000313" key="3">
    <source>
        <dbReference type="Proteomes" id="UP000026961"/>
    </source>
</evidence>
<feature type="compositionally biased region" description="Basic residues" evidence="1">
    <location>
        <begin position="56"/>
        <end position="66"/>
    </location>
</feature>
<dbReference type="eggNOG" id="ENOG502R607">
    <property type="taxonomic scope" value="Eukaryota"/>
</dbReference>
<reference evidence="2" key="1">
    <citation type="submission" date="2015-04" db="UniProtKB">
        <authorList>
            <consortium name="EnsemblPlants"/>
        </authorList>
    </citation>
    <scope>IDENTIFICATION</scope>
</reference>
<dbReference type="PANTHER" id="PTHR35161:SF17">
    <property type="entry name" value="FUNGAL-TYPE PROTEIN KINASE DOMAIN-CONTAINING PROTEIN"/>
    <property type="match status" value="1"/>
</dbReference>
<dbReference type="Proteomes" id="UP000026961">
    <property type="component" value="Chromosome 12"/>
</dbReference>
<protein>
    <submittedName>
        <fullName evidence="2">Uncharacterized protein</fullName>
    </submittedName>
</protein>
<sequence>MGRDYFLAGVIHGDWAPIPAVPGPTEQGLTGLTPEVTRPSPLEPRDRDPSTTAAPGRRRRRRHRRPIPPLPHRALLPGTIVTFFHQIGPEDASRDLPSPAFLPGGDSIDKKLGLEVEDKTVPIMQFKAKNKLVFLAKQSSKRQNSAKLSFGQHPLSTYEVVGSWSNVSLPFCTEVCKKLILSVIEGVKANLEDGNCFEKFDENNLVVGPSGKVMFKHVRFFPTTYEAKRAMWKNTHDFIESLFGEKTIPKDIEHLLSLINKQTKVLLYTVHPSLESHSERGWCFTKMYEHIKFKITVAQKNMILMKVPYHEKWRTIANQNAVLHETINFIYSNYGRLPKFNEKGELYTEIEIQLHEAEMFLDSSRYSSPSPKKHKLDTTSA</sequence>
<dbReference type="AlphaFoldDB" id="A0A0E0BTI2"/>
<dbReference type="HOGENOM" id="CLU_726438_0_0_1"/>
<feature type="region of interest" description="Disordered" evidence="1">
    <location>
        <begin position="17"/>
        <end position="71"/>
    </location>
</feature>
<keyword evidence="3" id="KW-1185">Reference proteome</keyword>
<accession>A0A0E0BTI2</accession>
<dbReference type="EnsemblPlants" id="OGLUM12G15730.1">
    <property type="protein sequence ID" value="OGLUM12G15730.1"/>
    <property type="gene ID" value="OGLUM12G15730"/>
</dbReference>
<dbReference type="Gramene" id="OGLUM12G15730.1">
    <property type="protein sequence ID" value="OGLUM12G15730.1"/>
    <property type="gene ID" value="OGLUM12G15730"/>
</dbReference>
<evidence type="ECO:0000313" key="2">
    <source>
        <dbReference type="EnsemblPlants" id="OGLUM12G15730.1"/>
    </source>
</evidence>
<name>A0A0E0BTI2_9ORYZ</name>
<proteinExistence type="predicted"/>
<reference evidence="2" key="2">
    <citation type="submission" date="2018-05" db="EMBL/GenBank/DDBJ databases">
        <title>OgluRS3 (Oryza glumaepatula Reference Sequence Version 3).</title>
        <authorList>
            <person name="Zhang J."/>
            <person name="Kudrna D."/>
            <person name="Lee S."/>
            <person name="Talag J."/>
            <person name="Welchert J."/>
            <person name="Wing R.A."/>
        </authorList>
    </citation>
    <scope>NUCLEOTIDE SEQUENCE [LARGE SCALE GENOMIC DNA]</scope>
</reference>
<dbReference type="PANTHER" id="PTHR35161">
    <property type="entry name" value="OS02G0303100 PROTEIN"/>
    <property type="match status" value="1"/>
</dbReference>
<evidence type="ECO:0000256" key="1">
    <source>
        <dbReference type="SAM" id="MobiDB-lite"/>
    </source>
</evidence>